<reference evidence="1 2" key="1">
    <citation type="submission" date="2020-09" db="EMBL/GenBank/DDBJ databases">
        <title>De no assembly of potato wild relative species, Solanum commersonii.</title>
        <authorList>
            <person name="Cho K."/>
        </authorList>
    </citation>
    <scope>NUCLEOTIDE SEQUENCE [LARGE SCALE GENOMIC DNA]</scope>
    <source>
        <strain evidence="1">LZ3.2</strain>
        <tissue evidence="1">Leaf</tissue>
    </source>
</reference>
<gene>
    <name evidence="1" type="ORF">H5410_056705</name>
</gene>
<accession>A0A9J5WL05</accession>
<evidence type="ECO:0000313" key="2">
    <source>
        <dbReference type="Proteomes" id="UP000824120"/>
    </source>
</evidence>
<name>A0A9J5WL05_SOLCO</name>
<comment type="caution">
    <text evidence="1">The sequence shown here is derived from an EMBL/GenBank/DDBJ whole genome shotgun (WGS) entry which is preliminary data.</text>
</comment>
<dbReference type="AlphaFoldDB" id="A0A9J5WL05"/>
<feature type="non-terminal residue" evidence="1">
    <location>
        <position position="1"/>
    </location>
</feature>
<dbReference type="EMBL" id="JACXVP010000011">
    <property type="protein sequence ID" value="KAG5576571.1"/>
    <property type="molecule type" value="Genomic_DNA"/>
</dbReference>
<keyword evidence="2" id="KW-1185">Reference proteome</keyword>
<dbReference type="Proteomes" id="UP000824120">
    <property type="component" value="Chromosome 11"/>
</dbReference>
<proteinExistence type="predicted"/>
<organism evidence="1 2">
    <name type="scientific">Solanum commersonii</name>
    <name type="common">Commerson's wild potato</name>
    <name type="synonym">Commerson's nightshade</name>
    <dbReference type="NCBI Taxonomy" id="4109"/>
    <lineage>
        <taxon>Eukaryota</taxon>
        <taxon>Viridiplantae</taxon>
        <taxon>Streptophyta</taxon>
        <taxon>Embryophyta</taxon>
        <taxon>Tracheophyta</taxon>
        <taxon>Spermatophyta</taxon>
        <taxon>Magnoliopsida</taxon>
        <taxon>eudicotyledons</taxon>
        <taxon>Gunneridae</taxon>
        <taxon>Pentapetalae</taxon>
        <taxon>asterids</taxon>
        <taxon>lamiids</taxon>
        <taxon>Solanales</taxon>
        <taxon>Solanaceae</taxon>
        <taxon>Solanoideae</taxon>
        <taxon>Solaneae</taxon>
        <taxon>Solanum</taxon>
    </lineage>
</organism>
<protein>
    <submittedName>
        <fullName evidence="1">Uncharacterized protein</fullName>
    </submittedName>
</protein>
<evidence type="ECO:0000313" key="1">
    <source>
        <dbReference type="EMBL" id="KAG5576571.1"/>
    </source>
</evidence>
<sequence length="63" mass="7262">MGTNPSVKLVGITDTFGDPPFGRFHRLPNKSDLQVDWRLTNWPQRSSGLHFFVLFSRLVPSYQ</sequence>